<protein>
    <submittedName>
        <fullName evidence="5">AraC family transcriptional regulator</fullName>
    </submittedName>
</protein>
<organism evidence="5 6">
    <name type="scientific">Streptomyces chisholmiae</name>
    <dbReference type="NCBI Taxonomy" id="3075540"/>
    <lineage>
        <taxon>Bacteria</taxon>
        <taxon>Bacillati</taxon>
        <taxon>Actinomycetota</taxon>
        <taxon>Actinomycetes</taxon>
        <taxon>Kitasatosporales</taxon>
        <taxon>Streptomycetaceae</taxon>
        <taxon>Streptomyces</taxon>
    </lineage>
</organism>
<accession>A0ABU2JXZ2</accession>
<dbReference type="PROSITE" id="PS01124">
    <property type="entry name" value="HTH_ARAC_FAMILY_2"/>
    <property type="match status" value="1"/>
</dbReference>
<dbReference type="PANTHER" id="PTHR46796">
    <property type="entry name" value="HTH-TYPE TRANSCRIPTIONAL ACTIVATOR RHAS-RELATED"/>
    <property type="match status" value="1"/>
</dbReference>
<dbReference type="EMBL" id="JAVREO010000018">
    <property type="protein sequence ID" value="MDT0269623.1"/>
    <property type="molecule type" value="Genomic_DNA"/>
</dbReference>
<evidence type="ECO:0000313" key="6">
    <source>
        <dbReference type="Proteomes" id="UP001183410"/>
    </source>
</evidence>
<dbReference type="Pfam" id="PF12852">
    <property type="entry name" value="Cupin_6"/>
    <property type="match status" value="1"/>
</dbReference>
<keyword evidence="2" id="KW-0238">DNA-binding</keyword>
<evidence type="ECO:0000313" key="5">
    <source>
        <dbReference type="EMBL" id="MDT0269623.1"/>
    </source>
</evidence>
<reference evidence="6" key="1">
    <citation type="submission" date="2023-07" db="EMBL/GenBank/DDBJ databases">
        <title>30 novel species of actinomycetes from the DSMZ collection.</title>
        <authorList>
            <person name="Nouioui I."/>
        </authorList>
    </citation>
    <scope>NUCLEOTIDE SEQUENCE [LARGE SCALE GENOMIC DNA]</scope>
    <source>
        <strain evidence="6">DSM 44915</strain>
    </source>
</reference>
<feature type="domain" description="HTH araC/xylS-type" evidence="4">
    <location>
        <begin position="210"/>
        <end position="308"/>
    </location>
</feature>
<dbReference type="InterPro" id="IPR018060">
    <property type="entry name" value="HTH_AraC"/>
</dbReference>
<dbReference type="RefSeq" id="WP_311669707.1">
    <property type="nucleotide sequence ID" value="NZ_JAVREO010000018.1"/>
</dbReference>
<evidence type="ECO:0000256" key="2">
    <source>
        <dbReference type="ARBA" id="ARBA00023125"/>
    </source>
</evidence>
<dbReference type="Gene3D" id="1.10.10.60">
    <property type="entry name" value="Homeodomain-like"/>
    <property type="match status" value="1"/>
</dbReference>
<dbReference type="PANTHER" id="PTHR46796:SF7">
    <property type="entry name" value="ARAC FAMILY TRANSCRIPTIONAL REGULATOR"/>
    <property type="match status" value="1"/>
</dbReference>
<keyword evidence="6" id="KW-1185">Reference proteome</keyword>
<keyword evidence="3" id="KW-0804">Transcription</keyword>
<dbReference type="InterPro" id="IPR032783">
    <property type="entry name" value="AraC_lig"/>
</dbReference>
<dbReference type="Pfam" id="PF12833">
    <property type="entry name" value="HTH_18"/>
    <property type="match status" value="1"/>
</dbReference>
<dbReference type="InterPro" id="IPR009057">
    <property type="entry name" value="Homeodomain-like_sf"/>
</dbReference>
<dbReference type="SMART" id="SM00342">
    <property type="entry name" value="HTH_ARAC"/>
    <property type="match status" value="1"/>
</dbReference>
<dbReference type="SUPFAM" id="SSF46689">
    <property type="entry name" value="Homeodomain-like"/>
    <property type="match status" value="2"/>
</dbReference>
<name>A0ABU2JXZ2_9ACTN</name>
<evidence type="ECO:0000259" key="4">
    <source>
        <dbReference type="PROSITE" id="PS01124"/>
    </source>
</evidence>
<dbReference type="Proteomes" id="UP001183410">
    <property type="component" value="Unassembled WGS sequence"/>
</dbReference>
<evidence type="ECO:0000256" key="3">
    <source>
        <dbReference type="ARBA" id="ARBA00023163"/>
    </source>
</evidence>
<comment type="caution">
    <text evidence="5">The sequence shown here is derived from an EMBL/GenBank/DDBJ whole genome shotgun (WGS) entry which is preliminary data.</text>
</comment>
<proteinExistence type="predicted"/>
<sequence>MVNEGGPGSLSEDELSGVLRHLQPVGVLSGGFVSDVPWVSGGAVGGELKVVAVLRGSARLATDGGLSARLGAGDVALLSGRSWLTLRGGAGRRAPREIAPPTGWSGQGSAPDGAGDVVVGGHLGLGVAGRELLRAALPPLSRLPGSAPGAHRLRSVLGLLLAEFVDGGPGSRFAAEQYARLVLLEAVRALVAGAALPPGWLRLLADERLRPAVRLIHEQPGRSWRLAQLARAAAMSRTTFADRFRRTGGCTPFGYLHRWRVVLAEHALRHTDTTVDALAGQLGYASPGAFSTAFRRTVGMPPGAYRRAHTGR</sequence>
<gene>
    <name evidence="5" type="ORF">RM844_25395</name>
</gene>
<evidence type="ECO:0000256" key="1">
    <source>
        <dbReference type="ARBA" id="ARBA00023015"/>
    </source>
</evidence>
<dbReference type="InterPro" id="IPR050204">
    <property type="entry name" value="AraC_XylS_family_regulators"/>
</dbReference>
<keyword evidence="1" id="KW-0805">Transcription regulation</keyword>